<comment type="caution">
    <text evidence="1">The sequence shown here is derived from an EMBL/GenBank/DDBJ whole genome shotgun (WGS) entry which is preliminary data.</text>
</comment>
<evidence type="ECO:0000313" key="2">
    <source>
        <dbReference type="Proteomes" id="UP000479710"/>
    </source>
</evidence>
<sequence length="158" mass="16233">MGLGLVGQVAETAWLGWPRLGAGAAAGGDADGATLGSHYVQHVVGTLGWCEGRKASAPTGGHRRPSDWLGWGSQQAASEGIRRTIVRAGSGGQAHGVGDHGLQLGWGMTLGWREGHGDALGRGCRGLVGERRDRWPGWRVGLARPGASVGKEERGGAA</sequence>
<dbReference type="Proteomes" id="UP000479710">
    <property type="component" value="Unassembled WGS sequence"/>
</dbReference>
<reference evidence="1 2" key="1">
    <citation type="submission" date="2019-11" db="EMBL/GenBank/DDBJ databases">
        <title>Whole genome sequence of Oryza granulata.</title>
        <authorList>
            <person name="Li W."/>
        </authorList>
    </citation>
    <scope>NUCLEOTIDE SEQUENCE [LARGE SCALE GENOMIC DNA]</scope>
    <source>
        <strain evidence="2">cv. Menghai</strain>
        <tissue evidence="1">Leaf</tissue>
    </source>
</reference>
<evidence type="ECO:0000313" key="1">
    <source>
        <dbReference type="EMBL" id="KAF0906137.1"/>
    </source>
</evidence>
<organism evidence="1 2">
    <name type="scientific">Oryza meyeriana var. granulata</name>
    <dbReference type="NCBI Taxonomy" id="110450"/>
    <lineage>
        <taxon>Eukaryota</taxon>
        <taxon>Viridiplantae</taxon>
        <taxon>Streptophyta</taxon>
        <taxon>Embryophyta</taxon>
        <taxon>Tracheophyta</taxon>
        <taxon>Spermatophyta</taxon>
        <taxon>Magnoliopsida</taxon>
        <taxon>Liliopsida</taxon>
        <taxon>Poales</taxon>
        <taxon>Poaceae</taxon>
        <taxon>BOP clade</taxon>
        <taxon>Oryzoideae</taxon>
        <taxon>Oryzeae</taxon>
        <taxon>Oryzinae</taxon>
        <taxon>Oryza</taxon>
        <taxon>Oryza meyeriana</taxon>
    </lineage>
</organism>
<keyword evidence="2" id="KW-1185">Reference proteome</keyword>
<dbReference type="EMBL" id="SPHZ02000007">
    <property type="protein sequence ID" value="KAF0906137.1"/>
    <property type="molecule type" value="Genomic_DNA"/>
</dbReference>
<accession>A0A6G1D1F2</accession>
<name>A0A6G1D1F2_9ORYZ</name>
<gene>
    <name evidence="1" type="ORF">E2562_009127</name>
</gene>
<proteinExistence type="predicted"/>
<dbReference type="AlphaFoldDB" id="A0A6G1D1F2"/>
<protein>
    <submittedName>
        <fullName evidence="1">Uncharacterized protein</fullName>
    </submittedName>
</protein>